<keyword evidence="4" id="KW-1185">Reference proteome</keyword>
<feature type="domain" description="Ig-like" evidence="2">
    <location>
        <begin position="93"/>
        <end position="167"/>
    </location>
</feature>
<dbReference type="PANTHER" id="PTHR13771">
    <property type="entry name" value="INTERCELLULAR ADHESION MOLECULE"/>
    <property type="match status" value="1"/>
</dbReference>
<dbReference type="Pfam" id="PF13927">
    <property type="entry name" value="Ig_3"/>
    <property type="match status" value="2"/>
</dbReference>
<dbReference type="Pfam" id="PF07679">
    <property type="entry name" value="I-set"/>
    <property type="match status" value="1"/>
</dbReference>
<gene>
    <name evidence="3" type="ORF">JD844_010274</name>
</gene>
<evidence type="ECO:0000313" key="4">
    <source>
        <dbReference type="Proteomes" id="UP000826234"/>
    </source>
</evidence>
<protein>
    <recommendedName>
        <fullName evidence="2">Ig-like domain-containing protein</fullName>
    </recommendedName>
</protein>
<feature type="domain" description="Ig-like" evidence="2">
    <location>
        <begin position="335"/>
        <end position="418"/>
    </location>
</feature>
<dbReference type="InterPro" id="IPR007110">
    <property type="entry name" value="Ig-like_dom"/>
</dbReference>
<evidence type="ECO:0000259" key="2">
    <source>
        <dbReference type="PROSITE" id="PS50835"/>
    </source>
</evidence>
<dbReference type="Proteomes" id="UP000826234">
    <property type="component" value="Unassembled WGS sequence"/>
</dbReference>
<dbReference type="InterPro" id="IPR036179">
    <property type="entry name" value="Ig-like_dom_sf"/>
</dbReference>
<dbReference type="EMBL" id="JAIPUX010000439">
    <property type="protein sequence ID" value="KAH0628770.1"/>
    <property type="molecule type" value="Genomic_DNA"/>
</dbReference>
<evidence type="ECO:0000256" key="1">
    <source>
        <dbReference type="SAM" id="Phobius"/>
    </source>
</evidence>
<sequence>MCMFPLHIADVPEMDGSACPSNHTWIEGTWQMLQCTAKGNPEPSVACIKDGIAYNIQKKEQVSRSHAGIYNCTATNKFGSSTKVVTIHVEYGPQLHEFGCPSSQTWLEGSLQKLTCQADGIPVPEVSCVKDGKMFDIQRVQNITQSHAGVYQCNATNAHGSSSKTVTIRVEYKPEMDESSCPSNWTLVEGSLPTFTCTAEGVPTPEIVCTKDGLSYHLTQGQGIPVYGGLFWCNATNRHGTVSKAVMVAVETIPKMDDSNCPSNQTWLEGTLQSLTCEANGIPTPMVLCTKEGATEEFYRDRNISRNDSGIYQCKAINDHGTERRMVNVQVEYRPAISILAVNASLPIKRGENFTITCHADGYPAASYTWKVPEAPNLSYVGNNSTVTVVGAHGQNNGVYECTASNKHGQQHSQVEIHVEDHWLYIIVVIAIAGATMLVLGGMAGFIYYLKSTACKKGEYNVRDAENSTEATCLNRERSCDGDIYGIQLTRT</sequence>
<dbReference type="SMART" id="SM00409">
    <property type="entry name" value="IG"/>
    <property type="match status" value="5"/>
</dbReference>
<comment type="caution">
    <text evidence="3">The sequence shown here is derived from an EMBL/GenBank/DDBJ whole genome shotgun (WGS) entry which is preliminary data.</text>
</comment>
<keyword evidence="1" id="KW-1133">Transmembrane helix</keyword>
<dbReference type="PANTHER" id="PTHR13771:SF3">
    <property type="entry name" value="INTERCELLULAR ADHESION MOLECULE 2"/>
    <property type="match status" value="1"/>
</dbReference>
<keyword evidence="1" id="KW-0472">Membrane</keyword>
<dbReference type="SUPFAM" id="SSF48726">
    <property type="entry name" value="Immunoglobulin"/>
    <property type="match status" value="5"/>
</dbReference>
<dbReference type="InterPro" id="IPR013783">
    <property type="entry name" value="Ig-like_fold"/>
</dbReference>
<proteinExistence type="predicted"/>
<dbReference type="InterPro" id="IPR003599">
    <property type="entry name" value="Ig_sub"/>
</dbReference>
<dbReference type="Gene3D" id="2.60.40.10">
    <property type="entry name" value="Immunoglobulins"/>
    <property type="match status" value="5"/>
</dbReference>
<organism evidence="3 4">
    <name type="scientific">Phrynosoma platyrhinos</name>
    <name type="common">Desert horned lizard</name>
    <dbReference type="NCBI Taxonomy" id="52577"/>
    <lineage>
        <taxon>Eukaryota</taxon>
        <taxon>Metazoa</taxon>
        <taxon>Chordata</taxon>
        <taxon>Craniata</taxon>
        <taxon>Vertebrata</taxon>
        <taxon>Euteleostomi</taxon>
        <taxon>Lepidosauria</taxon>
        <taxon>Squamata</taxon>
        <taxon>Bifurcata</taxon>
        <taxon>Unidentata</taxon>
        <taxon>Episquamata</taxon>
        <taxon>Toxicofera</taxon>
        <taxon>Iguania</taxon>
        <taxon>Phrynosomatidae</taxon>
        <taxon>Phrynosomatinae</taxon>
        <taxon>Phrynosoma</taxon>
    </lineage>
</organism>
<dbReference type="SMART" id="SM00408">
    <property type="entry name" value="IGc2"/>
    <property type="match status" value="4"/>
</dbReference>
<keyword evidence="1" id="KW-0812">Transmembrane</keyword>
<dbReference type="PROSITE" id="PS50835">
    <property type="entry name" value="IG_LIKE"/>
    <property type="match status" value="4"/>
</dbReference>
<feature type="domain" description="Ig-like" evidence="2">
    <location>
        <begin position="254"/>
        <end position="330"/>
    </location>
</feature>
<evidence type="ECO:0000313" key="3">
    <source>
        <dbReference type="EMBL" id="KAH0628770.1"/>
    </source>
</evidence>
<feature type="transmembrane region" description="Helical" evidence="1">
    <location>
        <begin position="423"/>
        <end position="450"/>
    </location>
</feature>
<reference evidence="3 4" key="1">
    <citation type="journal article" date="2022" name="Gigascience">
        <title>A chromosome-level genome assembly and annotation of the desert horned lizard, Phrynosoma platyrhinos, provides insight into chromosomal rearrangements among reptiles.</title>
        <authorList>
            <person name="Koochekian N."/>
            <person name="Ascanio A."/>
            <person name="Farleigh K."/>
            <person name="Card D.C."/>
            <person name="Schield D.R."/>
            <person name="Castoe T.A."/>
            <person name="Jezkova T."/>
        </authorList>
    </citation>
    <scope>NUCLEOTIDE SEQUENCE [LARGE SCALE GENOMIC DNA]</scope>
    <source>
        <strain evidence="3">NK-2021</strain>
    </source>
</reference>
<accession>A0ABQ7TG96</accession>
<name>A0ABQ7TG96_PHRPL</name>
<feature type="domain" description="Ig-like" evidence="2">
    <location>
        <begin position="12"/>
        <end position="86"/>
    </location>
</feature>
<dbReference type="InterPro" id="IPR013098">
    <property type="entry name" value="Ig_I-set"/>
</dbReference>
<dbReference type="InterPro" id="IPR003598">
    <property type="entry name" value="Ig_sub2"/>
</dbReference>
<dbReference type="InterPro" id="IPR047012">
    <property type="entry name" value="ICAM_VCAM"/>
</dbReference>